<organism evidence="2 3">
    <name type="scientific">Pantoea osteomyelitidis</name>
    <dbReference type="NCBI Taxonomy" id="3230026"/>
    <lineage>
        <taxon>Bacteria</taxon>
        <taxon>Pseudomonadati</taxon>
        <taxon>Pseudomonadota</taxon>
        <taxon>Gammaproteobacteria</taxon>
        <taxon>Enterobacterales</taxon>
        <taxon>Erwiniaceae</taxon>
        <taxon>Pantoea</taxon>
    </lineage>
</organism>
<feature type="domain" description="GST N-terminal" evidence="1">
    <location>
        <begin position="3"/>
        <end position="73"/>
    </location>
</feature>
<gene>
    <name evidence="2" type="ORF">ABU178_09860</name>
</gene>
<keyword evidence="2" id="KW-0808">Transferase</keyword>
<comment type="caution">
    <text evidence="2">The sequence shown here is derived from an EMBL/GenBank/DDBJ whole genome shotgun (WGS) entry which is preliminary data.</text>
</comment>
<dbReference type="SUPFAM" id="SSF52833">
    <property type="entry name" value="Thioredoxin-like"/>
    <property type="match status" value="1"/>
</dbReference>
<reference evidence="2 3" key="1">
    <citation type="submission" date="2024-08" db="EMBL/GenBank/DDBJ databases">
        <title>Pantoea ronii - a newly identified human opportunistic pathogen.</title>
        <authorList>
            <person name="Keidar-Friedman D."/>
            <person name="Sorek N."/>
            <person name="Leshin-Carmel D."/>
            <person name="Tsur A."/>
            <person name="Amsalem M."/>
            <person name="Tolkach D."/>
            <person name="Brosh-Nissimov T."/>
        </authorList>
    </citation>
    <scope>NUCLEOTIDE SEQUENCE [LARGE SCALE GENOMIC DNA]</scope>
    <source>
        <strain evidence="2 3">AA23256</strain>
    </source>
</reference>
<protein>
    <submittedName>
        <fullName evidence="2">Glutathione S-transferase</fullName>
        <ecNumber evidence="2">2.5.1.18</ecNumber>
    </submittedName>
</protein>
<evidence type="ECO:0000259" key="1">
    <source>
        <dbReference type="Pfam" id="PF13417"/>
    </source>
</evidence>
<dbReference type="Pfam" id="PF13417">
    <property type="entry name" value="GST_N_3"/>
    <property type="match status" value="1"/>
</dbReference>
<accession>A0ABW7PVY8</accession>
<proteinExistence type="predicted"/>
<dbReference type="InterPro" id="IPR004045">
    <property type="entry name" value="Glutathione_S-Trfase_N"/>
</dbReference>
<name>A0ABW7PVY8_9GAMM</name>
<evidence type="ECO:0000313" key="3">
    <source>
        <dbReference type="Proteomes" id="UP001611251"/>
    </source>
</evidence>
<dbReference type="Gene3D" id="1.20.1050.10">
    <property type="match status" value="1"/>
</dbReference>
<dbReference type="Gene3D" id="3.40.30.10">
    <property type="entry name" value="Glutaredoxin"/>
    <property type="match status" value="1"/>
</dbReference>
<dbReference type="InterPro" id="IPR036249">
    <property type="entry name" value="Thioredoxin-like_sf"/>
</dbReference>
<dbReference type="EMBL" id="JBGFSN010000004">
    <property type="protein sequence ID" value="MFH8134471.1"/>
    <property type="molecule type" value="Genomic_DNA"/>
</dbReference>
<dbReference type="Proteomes" id="UP001611251">
    <property type="component" value="Unassembled WGS sequence"/>
</dbReference>
<evidence type="ECO:0000313" key="2">
    <source>
        <dbReference type="EMBL" id="MFH8134471.1"/>
    </source>
</evidence>
<dbReference type="GO" id="GO:0004364">
    <property type="term" value="F:glutathione transferase activity"/>
    <property type="evidence" value="ECO:0007669"/>
    <property type="project" value="UniProtKB-EC"/>
</dbReference>
<dbReference type="RefSeq" id="WP_397214299.1">
    <property type="nucleotide sequence ID" value="NZ_JBGFSN010000004.1"/>
</dbReference>
<keyword evidence="3" id="KW-1185">Reference proteome</keyword>
<dbReference type="EC" id="2.5.1.18" evidence="2"/>
<sequence length="201" mass="22287">MELFGTLGSPYVRRTAIALRALEVEFGLVPLSVFADFARFQQVNPVVKAPTLRLDDGTLLMDSSLIIQHFEASATAGNALLPLQTEQRARALSGVSFALAACDKAVQIVYEHRLRPEEKQHQPWLDRIHGQLGAACRQWETLAVAHPAEQTDLFTLTSAVVWTFIQRMLPGSYVPASFPALEALTRVQEAKPLFKTFAMPE</sequence>